<dbReference type="EMBL" id="KN846957">
    <property type="protein sequence ID" value="KIW70870.1"/>
    <property type="molecule type" value="Genomic_DNA"/>
</dbReference>
<evidence type="ECO:0000259" key="11">
    <source>
        <dbReference type="PROSITE" id="PS50103"/>
    </source>
</evidence>
<dbReference type="STRING" id="5601.A0A0D2FWL9"/>
<feature type="compositionally biased region" description="Basic residues" evidence="9">
    <location>
        <begin position="15"/>
        <end position="30"/>
    </location>
</feature>
<dbReference type="Proteomes" id="UP000054266">
    <property type="component" value="Unassembled WGS sequence"/>
</dbReference>
<reference evidence="12 13" key="1">
    <citation type="submission" date="2015-01" db="EMBL/GenBank/DDBJ databases">
        <title>The Genome Sequence of Capronia semiimmersa CBS27337.</title>
        <authorList>
            <consortium name="The Broad Institute Genomics Platform"/>
            <person name="Cuomo C."/>
            <person name="de Hoog S."/>
            <person name="Gorbushina A."/>
            <person name="Stielow B."/>
            <person name="Teixiera M."/>
            <person name="Abouelleil A."/>
            <person name="Chapman S.B."/>
            <person name="Priest M."/>
            <person name="Young S.K."/>
            <person name="Wortman J."/>
            <person name="Nusbaum C."/>
            <person name="Birren B."/>
        </authorList>
    </citation>
    <scope>NUCLEOTIDE SEQUENCE [LARGE SCALE GENOMIC DNA]</scope>
    <source>
        <strain evidence="12 13">CBS 27337</strain>
    </source>
</reference>
<dbReference type="GO" id="GO:0034247">
    <property type="term" value="P:snoRNA splicing"/>
    <property type="evidence" value="ECO:0007669"/>
    <property type="project" value="TreeGrafter"/>
</dbReference>
<evidence type="ECO:0000256" key="3">
    <source>
        <dbReference type="ARBA" id="ARBA00011524"/>
    </source>
</evidence>
<organism evidence="12 13">
    <name type="scientific">Phialophora macrospora</name>
    <dbReference type="NCBI Taxonomy" id="1851006"/>
    <lineage>
        <taxon>Eukaryota</taxon>
        <taxon>Fungi</taxon>
        <taxon>Dikarya</taxon>
        <taxon>Ascomycota</taxon>
        <taxon>Pezizomycotina</taxon>
        <taxon>Eurotiomycetes</taxon>
        <taxon>Chaetothyriomycetidae</taxon>
        <taxon>Chaetothyriales</taxon>
        <taxon>Herpotrichiellaceae</taxon>
        <taxon>Phialophora</taxon>
    </lineage>
</organism>
<dbReference type="SUPFAM" id="SSF57850">
    <property type="entry name" value="RING/U-box"/>
    <property type="match status" value="1"/>
</dbReference>
<feature type="domain" description="RING-type" evidence="10">
    <location>
        <begin position="263"/>
        <end position="300"/>
    </location>
</feature>
<dbReference type="Gene3D" id="4.10.1000.10">
    <property type="entry name" value="Zinc finger, CCCH-type"/>
    <property type="match status" value="1"/>
</dbReference>
<gene>
    <name evidence="12" type="ORF">PV04_03105</name>
</gene>
<dbReference type="GO" id="GO:0005684">
    <property type="term" value="C:U2-type spliceosomal complex"/>
    <property type="evidence" value="ECO:0007669"/>
    <property type="project" value="TreeGrafter"/>
</dbReference>
<evidence type="ECO:0000256" key="2">
    <source>
        <dbReference type="ARBA" id="ARBA00009161"/>
    </source>
</evidence>
<feature type="domain" description="C3H1-type" evidence="11">
    <location>
        <begin position="181"/>
        <end position="209"/>
    </location>
</feature>
<evidence type="ECO:0000256" key="5">
    <source>
        <dbReference type="ARBA" id="ARBA00022771"/>
    </source>
</evidence>
<dbReference type="InterPro" id="IPR000571">
    <property type="entry name" value="Znf_CCCH"/>
</dbReference>
<dbReference type="GO" id="GO:0006397">
    <property type="term" value="P:mRNA processing"/>
    <property type="evidence" value="ECO:0007669"/>
    <property type="project" value="UniProtKB-KW"/>
</dbReference>
<keyword evidence="8" id="KW-0539">Nucleus</keyword>
<sequence length="339" mass="36593">MEDPQAATAPAAFSFKKRNAKSKSTIRKRPATPPPDAASDSDSGFSSFEDDDGQRQVKRRRKNAGTVAASSADNSKPRLTPAEHAPAPPVAVVAPTNKDDATKTSNWFDEEQVSGTKASGKPRKDADANAPDRTDAPSSDGTYKGVANYQSFIQKNPDRAAQQQVGPVKSSTNVRTITVTDFAPDVCKDYKQTGFCGFGDNCKYLHAREDYKQGWQLDRDWEISTKGKTPGGKTVASANRNAPGATGADEEDEKLLESIPFACIICKGPYKNPIVTKCGHYFCEACALKRYRKDPSCAACGAGTGGVFNVAKKLNRLLDKKRERERLKKENASEAGGDS</sequence>
<accession>A0A0D2FWL9</accession>
<dbReference type="InterPro" id="IPR036855">
    <property type="entry name" value="Znf_CCCH_sf"/>
</dbReference>
<keyword evidence="8" id="KW-0507">mRNA processing</keyword>
<evidence type="ECO:0000256" key="6">
    <source>
        <dbReference type="ARBA" id="ARBA00022833"/>
    </source>
</evidence>
<comment type="function">
    <text evidence="1 8">Involved in pre-mRNA splicing.</text>
</comment>
<feature type="zinc finger region" description="C3H1-type" evidence="7">
    <location>
        <begin position="181"/>
        <end position="209"/>
    </location>
</feature>
<dbReference type="Pfam" id="PF00642">
    <property type="entry name" value="zf-CCCH"/>
    <property type="match status" value="1"/>
</dbReference>
<keyword evidence="8" id="KW-0238">DNA-binding</keyword>
<dbReference type="AlphaFoldDB" id="A0A0D2FWL9"/>
<keyword evidence="13" id="KW-1185">Reference proteome</keyword>
<keyword evidence="4 7" id="KW-0479">Metal-binding</keyword>
<dbReference type="InterPro" id="IPR001841">
    <property type="entry name" value="Znf_RING"/>
</dbReference>
<evidence type="ECO:0000313" key="12">
    <source>
        <dbReference type="EMBL" id="KIW70870.1"/>
    </source>
</evidence>
<keyword evidence="5 7" id="KW-0863">Zinc-finger</keyword>
<comment type="subunit">
    <text evidence="3 8">Associated with the spliceosome.</text>
</comment>
<dbReference type="InterPro" id="IPR017907">
    <property type="entry name" value="Znf_RING_CS"/>
</dbReference>
<dbReference type="PANTHER" id="PTHR12930">
    <property type="entry name" value="ZINC FINGER PROTEIN 183"/>
    <property type="match status" value="1"/>
</dbReference>
<dbReference type="InterPro" id="IPR013083">
    <property type="entry name" value="Znf_RING/FYVE/PHD"/>
</dbReference>
<evidence type="ECO:0000313" key="13">
    <source>
        <dbReference type="Proteomes" id="UP000054266"/>
    </source>
</evidence>
<dbReference type="PROSITE" id="PS50089">
    <property type="entry name" value="ZF_RING_2"/>
    <property type="match status" value="1"/>
</dbReference>
<dbReference type="PANTHER" id="PTHR12930:SF0">
    <property type="entry name" value="RING FINGER PROTEIN 113B"/>
    <property type="match status" value="1"/>
</dbReference>
<dbReference type="SUPFAM" id="SSF90229">
    <property type="entry name" value="CCCH zinc finger"/>
    <property type="match status" value="1"/>
</dbReference>
<dbReference type="GO" id="GO:0003677">
    <property type="term" value="F:DNA binding"/>
    <property type="evidence" value="ECO:0007669"/>
    <property type="project" value="UniProtKB-UniRule"/>
</dbReference>
<dbReference type="PROSITE" id="PS50103">
    <property type="entry name" value="ZF_C3H1"/>
    <property type="match status" value="1"/>
</dbReference>
<proteinExistence type="inferred from homology"/>
<dbReference type="FunFam" id="3.30.40.10:FF:000045">
    <property type="entry name" value="RING finger protein 113A"/>
    <property type="match status" value="1"/>
</dbReference>
<feature type="compositionally biased region" description="Basic and acidic residues" evidence="9">
    <location>
        <begin position="122"/>
        <end position="135"/>
    </location>
</feature>
<dbReference type="HOGENOM" id="CLU_050460_0_0_1"/>
<evidence type="ECO:0000256" key="9">
    <source>
        <dbReference type="SAM" id="MobiDB-lite"/>
    </source>
</evidence>
<evidence type="ECO:0000256" key="1">
    <source>
        <dbReference type="ARBA" id="ARBA00003777"/>
    </source>
</evidence>
<keyword evidence="8" id="KW-0508">mRNA splicing</keyword>
<dbReference type="SMART" id="SM00184">
    <property type="entry name" value="RING"/>
    <property type="match status" value="1"/>
</dbReference>
<comment type="subcellular location">
    <subcellularLocation>
        <location evidence="8">Nucleus</location>
    </subcellularLocation>
</comment>
<feature type="region of interest" description="Disordered" evidence="9">
    <location>
        <begin position="224"/>
        <end position="250"/>
    </location>
</feature>
<dbReference type="Pfam" id="PF13923">
    <property type="entry name" value="zf-C3HC4_2"/>
    <property type="match status" value="1"/>
</dbReference>
<dbReference type="SMART" id="SM00356">
    <property type="entry name" value="ZnF_C3H1"/>
    <property type="match status" value="1"/>
</dbReference>
<feature type="region of interest" description="Disordered" evidence="9">
    <location>
        <begin position="1"/>
        <end position="145"/>
    </location>
</feature>
<protein>
    <recommendedName>
        <fullName evidence="8">Pre-mRNA-splicing factor CWC24</fullName>
    </recommendedName>
</protein>
<dbReference type="PROSITE" id="PS00518">
    <property type="entry name" value="ZF_RING_1"/>
    <property type="match status" value="1"/>
</dbReference>
<feature type="compositionally biased region" description="Polar residues" evidence="9">
    <location>
        <begin position="103"/>
        <end position="117"/>
    </location>
</feature>
<name>A0A0D2FWL9_9EURO</name>
<comment type="similarity">
    <text evidence="2 8">Belongs to the CWC24 family.</text>
</comment>
<dbReference type="InterPro" id="IPR039971">
    <property type="entry name" value="CWC24-like"/>
</dbReference>
<evidence type="ECO:0000256" key="4">
    <source>
        <dbReference type="ARBA" id="ARBA00022723"/>
    </source>
</evidence>
<keyword evidence="6 7" id="KW-0862">Zinc</keyword>
<evidence type="ECO:0000256" key="7">
    <source>
        <dbReference type="PROSITE-ProRule" id="PRU00723"/>
    </source>
</evidence>
<keyword evidence="8" id="KW-0747">Spliceosome</keyword>
<evidence type="ECO:0000256" key="8">
    <source>
        <dbReference type="RuleBase" id="RU367110"/>
    </source>
</evidence>
<evidence type="ECO:0000259" key="10">
    <source>
        <dbReference type="PROSITE" id="PS50089"/>
    </source>
</evidence>
<dbReference type="Gene3D" id="3.30.40.10">
    <property type="entry name" value="Zinc/RING finger domain, C3HC4 (zinc finger)"/>
    <property type="match status" value="1"/>
</dbReference>
<feature type="compositionally biased region" description="Low complexity" evidence="9">
    <location>
        <begin position="37"/>
        <end position="47"/>
    </location>
</feature>
<dbReference type="CDD" id="cd16539">
    <property type="entry name" value="RING-HC_RNF113A_B"/>
    <property type="match status" value="1"/>
</dbReference>
<dbReference type="GO" id="GO:0008270">
    <property type="term" value="F:zinc ion binding"/>
    <property type="evidence" value="ECO:0007669"/>
    <property type="project" value="UniProtKB-KW"/>
</dbReference>